<feature type="domain" description="Hcy-binding" evidence="9">
    <location>
        <begin position="3"/>
        <end position="288"/>
    </location>
</feature>
<dbReference type="UniPathway" id="UPA00193"/>
<accession>A0A060LXY4</accession>
<dbReference type="InterPro" id="IPR029041">
    <property type="entry name" value="FAD-linked_oxidoreductase-like"/>
</dbReference>
<dbReference type="Pfam" id="PF02219">
    <property type="entry name" value="MTHFR"/>
    <property type="match status" value="1"/>
</dbReference>
<evidence type="ECO:0000256" key="8">
    <source>
        <dbReference type="PROSITE-ProRule" id="PRU00333"/>
    </source>
</evidence>
<dbReference type="AlphaFoldDB" id="A0A060LXY4"/>
<evidence type="ECO:0000256" key="1">
    <source>
        <dbReference type="ARBA" id="ARBA00001974"/>
    </source>
</evidence>
<proteinExistence type="predicted"/>
<evidence type="ECO:0000313" key="10">
    <source>
        <dbReference type="EMBL" id="AIC94630.1"/>
    </source>
</evidence>
<protein>
    <submittedName>
        <fullName evidence="10">Bifunctional homocysteine S-methyltransferase/5,10-methylenetetrahydrofolate reductase protein</fullName>
    </submittedName>
</protein>
<evidence type="ECO:0000256" key="6">
    <source>
        <dbReference type="ARBA" id="ARBA00022827"/>
    </source>
</evidence>
<dbReference type="HOGENOM" id="CLU_453272_0_0_9"/>
<keyword evidence="5 8" id="KW-0808">Transferase</keyword>
<dbReference type="Proteomes" id="UP000027142">
    <property type="component" value="Chromosome"/>
</dbReference>
<keyword evidence="7" id="KW-0560">Oxidoreductase</keyword>
<dbReference type="Gene3D" id="3.20.20.330">
    <property type="entry name" value="Homocysteine-binding-like domain"/>
    <property type="match status" value="1"/>
</dbReference>
<dbReference type="OrthoDB" id="9803687at2"/>
<dbReference type="InterPro" id="IPR003726">
    <property type="entry name" value="HCY_dom"/>
</dbReference>
<evidence type="ECO:0000256" key="2">
    <source>
        <dbReference type="ARBA" id="ARBA00004777"/>
    </source>
</evidence>
<reference evidence="10 11" key="1">
    <citation type="journal article" date="2014" name="Gene">
        <title>A comparative genomic analysis of the alkalitolerant soil bacterium Bacillus lehensis G1.</title>
        <authorList>
            <person name="Noor Y.M."/>
            <person name="Samsulrizal N.H."/>
            <person name="Jema'on N.A."/>
            <person name="Low K.O."/>
            <person name="Ramli A.N."/>
            <person name="Alias N.I."/>
            <person name="Damis S.I."/>
            <person name="Fuzi S.F."/>
            <person name="Isa M.N."/>
            <person name="Murad A.M."/>
            <person name="Raih M.F."/>
            <person name="Bakar F.D."/>
            <person name="Najimudin N."/>
            <person name="Mahadi N.M."/>
            <person name="Illias R.M."/>
        </authorList>
    </citation>
    <scope>NUCLEOTIDE SEQUENCE [LARGE SCALE GENOMIC DNA]</scope>
    <source>
        <strain evidence="10 11">G1</strain>
    </source>
</reference>
<keyword evidence="11" id="KW-1185">Reference proteome</keyword>
<comment type="cofactor">
    <cofactor evidence="8">
        <name>Zn(2+)</name>
        <dbReference type="ChEBI" id="CHEBI:29105"/>
    </cofactor>
</comment>
<dbReference type="PANTHER" id="PTHR11103">
    <property type="entry name" value="SLR1189 PROTEIN"/>
    <property type="match status" value="1"/>
</dbReference>
<dbReference type="PANTHER" id="PTHR11103:SF18">
    <property type="entry name" value="SLR1189 PROTEIN"/>
    <property type="match status" value="1"/>
</dbReference>
<dbReference type="Pfam" id="PF02574">
    <property type="entry name" value="S-methyl_trans"/>
    <property type="match status" value="1"/>
</dbReference>
<dbReference type="eggNOG" id="COG0685">
    <property type="taxonomic scope" value="Bacteria"/>
</dbReference>
<keyword evidence="6" id="KW-0274">FAD</keyword>
<dbReference type="GO" id="GO:0008168">
    <property type="term" value="F:methyltransferase activity"/>
    <property type="evidence" value="ECO:0007669"/>
    <property type="project" value="UniProtKB-UniRule"/>
</dbReference>
<feature type="binding site" evidence="8">
    <location>
        <position position="273"/>
    </location>
    <ligand>
        <name>Zn(2+)</name>
        <dbReference type="ChEBI" id="CHEBI:29105"/>
    </ligand>
</feature>
<evidence type="ECO:0000256" key="4">
    <source>
        <dbReference type="ARBA" id="ARBA00022630"/>
    </source>
</evidence>
<sequence length="621" mass="68766">MSRLDLKKLLTSSVTVADGAIGTLLYEAGYDLCFEELNVTKPEEIYAIHQAYIEAGATIIQTNSYAANAQKLKRYGLQESVGAINQASVQLARKAVQDSGKKQVFVLGTVGGIQGFQSEQLDYKESMQALVEQVDLLLQAEVDGLLFETFYDFSEIKQLVIEARKRTQLPIIANVSLGDIGVLKGGIRLSDALTELYEVGADVTGLNCRMGPYHMLRSIEELELPYDIPLACYPNASLPGYRDGRFVYASNTDYFTSMSERFINEGVHLIGGCCGTTPAHIKAIKEAASGRKPVKRKIRLQSLKTETIERFHEQRPSIKDLVEEKQTIIVELDPPKKLHIDPFIEGAKAIRDAGADALTLADNSLASPRIDNQTLAMLLKEEGIRSLVHLTCRDRNLIGLQSHLMGLDLAELNDLLVITGDPSKIGDFPGATSVYDVSSTKLLPLIKQMNEGISFSGKSLGRATNFTTAAAFNPNVKHLDKAVRRLEKKIEAGAHYFLTQPIFDERQFEEVYEATKHLSVPIFVGIMPLTSSRNAEFLHNEVPGISLSDDTRVRMARAGEDKMKAEQEGLAMAKSLADAAATYFNGLYLITPFLRYRLTVELTRYLRTHTTAPLSKERKLQ</sequence>
<dbReference type="KEGG" id="ble:BleG1_2052"/>
<dbReference type="InterPro" id="IPR036589">
    <property type="entry name" value="HCY_dom_sf"/>
</dbReference>
<dbReference type="SUPFAM" id="SSF82282">
    <property type="entry name" value="Homocysteine S-methyltransferase"/>
    <property type="match status" value="1"/>
</dbReference>
<dbReference type="NCBIfam" id="NF006396">
    <property type="entry name" value="PRK08645.1"/>
    <property type="match status" value="1"/>
</dbReference>
<dbReference type="CDD" id="cd00537">
    <property type="entry name" value="MTHFR"/>
    <property type="match status" value="1"/>
</dbReference>
<evidence type="ECO:0000259" key="9">
    <source>
        <dbReference type="PROSITE" id="PS50970"/>
    </source>
</evidence>
<dbReference type="Gene3D" id="3.20.20.220">
    <property type="match status" value="1"/>
</dbReference>
<organism evidence="10 11">
    <name type="scientific">Shouchella lehensis G1</name>
    <dbReference type="NCBI Taxonomy" id="1246626"/>
    <lineage>
        <taxon>Bacteria</taxon>
        <taxon>Bacillati</taxon>
        <taxon>Bacillota</taxon>
        <taxon>Bacilli</taxon>
        <taxon>Bacillales</taxon>
        <taxon>Bacillaceae</taxon>
        <taxon>Shouchella</taxon>
    </lineage>
</organism>
<dbReference type="eggNOG" id="COG0646">
    <property type="taxonomic scope" value="Bacteria"/>
</dbReference>
<dbReference type="PATRIC" id="fig|1246626.3.peg.2052"/>
<feature type="binding site" evidence="8">
    <location>
        <position position="208"/>
    </location>
    <ligand>
        <name>Zn(2+)</name>
        <dbReference type="ChEBI" id="CHEBI:29105"/>
    </ligand>
</feature>
<comment type="cofactor">
    <cofactor evidence="1">
        <name>FAD</name>
        <dbReference type="ChEBI" id="CHEBI:57692"/>
    </cofactor>
</comment>
<dbReference type="PROSITE" id="PS50970">
    <property type="entry name" value="HCY"/>
    <property type="match status" value="1"/>
</dbReference>
<evidence type="ECO:0000256" key="5">
    <source>
        <dbReference type="ARBA" id="ARBA00022679"/>
    </source>
</evidence>
<dbReference type="InterPro" id="IPR003171">
    <property type="entry name" value="Mehydrof_redctse-like"/>
</dbReference>
<dbReference type="SUPFAM" id="SSF51730">
    <property type="entry name" value="FAD-linked oxidoreductase"/>
    <property type="match status" value="1"/>
</dbReference>
<keyword evidence="4" id="KW-0285">Flavoprotein</keyword>
<dbReference type="EMBL" id="CP003923">
    <property type="protein sequence ID" value="AIC94630.1"/>
    <property type="molecule type" value="Genomic_DNA"/>
</dbReference>
<dbReference type="GO" id="GO:0006555">
    <property type="term" value="P:methionine metabolic process"/>
    <property type="evidence" value="ECO:0007669"/>
    <property type="project" value="InterPro"/>
</dbReference>
<dbReference type="GO" id="GO:0046872">
    <property type="term" value="F:metal ion binding"/>
    <property type="evidence" value="ECO:0007669"/>
    <property type="project" value="UniProtKB-KW"/>
</dbReference>
<name>A0A060LXY4_9BACI</name>
<dbReference type="STRING" id="1246626.BleG1_2052"/>
<feature type="binding site" evidence="8">
    <location>
        <position position="274"/>
    </location>
    <ligand>
        <name>Zn(2+)</name>
        <dbReference type="ChEBI" id="CHEBI:29105"/>
    </ligand>
</feature>
<evidence type="ECO:0000256" key="3">
    <source>
        <dbReference type="ARBA" id="ARBA00022603"/>
    </source>
</evidence>
<dbReference type="GO" id="GO:0032259">
    <property type="term" value="P:methylation"/>
    <property type="evidence" value="ECO:0007669"/>
    <property type="project" value="UniProtKB-KW"/>
</dbReference>
<evidence type="ECO:0000256" key="7">
    <source>
        <dbReference type="ARBA" id="ARBA00023002"/>
    </source>
</evidence>
<gene>
    <name evidence="10" type="ORF">BleG1_2052</name>
</gene>
<keyword evidence="3 8" id="KW-0489">Methyltransferase</keyword>
<dbReference type="GO" id="GO:0004489">
    <property type="term" value="F:methylenetetrahydrofolate reductase [NAD(P)H] activity"/>
    <property type="evidence" value="ECO:0007669"/>
    <property type="project" value="InterPro"/>
</dbReference>
<keyword evidence="8" id="KW-0862">Zinc</keyword>
<dbReference type="FunFam" id="3.20.20.220:FF:000007">
    <property type="entry name" value="Bifunctional homocysteine S-methyltransferase/methylenetetrahydrofolate reductase"/>
    <property type="match status" value="1"/>
</dbReference>
<evidence type="ECO:0000313" key="11">
    <source>
        <dbReference type="Proteomes" id="UP000027142"/>
    </source>
</evidence>
<keyword evidence="8" id="KW-0479">Metal-binding</keyword>
<dbReference type="GO" id="GO:0035999">
    <property type="term" value="P:tetrahydrofolate interconversion"/>
    <property type="evidence" value="ECO:0007669"/>
    <property type="project" value="UniProtKB-UniPathway"/>
</dbReference>
<comment type="pathway">
    <text evidence="2">One-carbon metabolism; tetrahydrofolate interconversion.</text>
</comment>